<reference evidence="6" key="2">
    <citation type="submission" date="2020-02" db="EMBL/GenBank/DDBJ databases">
        <authorList>
            <person name="Gilchrist C.L.M."/>
            <person name="Chooi Y.-H."/>
        </authorList>
    </citation>
    <scope>NUCLEOTIDE SEQUENCE</scope>
    <source>
        <strain evidence="6">MST-FP2251</strain>
    </source>
</reference>
<comment type="caution">
    <text evidence="6">The sequence shown here is derived from an EMBL/GenBank/DDBJ whole genome shotgun (WGS) entry which is preliminary data.</text>
</comment>
<evidence type="ECO:0000256" key="3">
    <source>
        <dbReference type="ARBA" id="ARBA00022786"/>
    </source>
</evidence>
<protein>
    <submittedName>
        <fullName evidence="6">SCF ubiquitin ligase complex subunit</fullName>
    </submittedName>
</protein>
<keyword evidence="2" id="KW-0677">Repeat</keyword>
<feature type="compositionally biased region" description="Low complexity" evidence="4">
    <location>
        <begin position="11"/>
        <end position="25"/>
    </location>
</feature>
<dbReference type="Gene3D" id="3.80.10.10">
    <property type="entry name" value="Ribonuclease Inhibitor"/>
    <property type="match status" value="3"/>
</dbReference>
<name>A0AAD4GT00_ASPNN</name>
<keyword evidence="6" id="KW-0436">Ligase</keyword>
<dbReference type="GO" id="GO:0019005">
    <property type="term" value="C:SCF ubiquitin ligase complex"/>
    <property type="evidence" value="ECO:0007669"/>
    <property type="project" value="UniProtKB-ARBA"/>
</dbReference>
<evidence type="ECO:0000256" key="1">
    <source>
        <dbReference type="ARBA" id="ARBA00022614"/>
    </source>
</evidence>
<evidence type="ECO:0000256" key="4">
    <source>
        <dbReference type="SAM" id="MobiDB-lite"/>
    </source>
</evidence>
<feature type="domain" description="F-box/LRR-repeat protein 15-like leucin rich repeat" evidence="5">
    <location>
        <begin position="203"/>
        <end position="449"/>
    </location>
</feature>
<evidence type="ECO:0000313" key="6">
    <source>
        <dbReference type="EMBL" id="KAF9886918.1"/>
    </source>
</evidence>
<keyword evidence="1" id="KW-0433">Leucine-rich repeat</keyword>
<keyword evidence="7" id="KW-1185">Reference proteome</keyword>
<evidence type="ECO:0000313" key="7">
    <source>
        <dbReference type="Proteomes" id="UP001194746"/>
    </source>
</evidence>
<dbReference type="InterPro" id="IPR032675">
    <property type="entry name" value="LRR_dom_sf"/>
</dbReference>
<dbReference type="AlphaFoldDB" id="A0AAD4GT00"/>
<dbReference type="GO" id="GO:0031146">
    <property type="term" value="P:SCF-dependent proteasomal ubiquitin-dependent protein catabolic process"/>
    <property type="evidence" value="ECO:0007669"/>
    <property type="project" value="TreeGrafter"/>
</dbReference>
<dbReference type="PANTHER" id="PTHR13318">
    <property type="entry name" value="PARTNER OF PAIRED, ISOFORM B-RELATED"/>
    <property type="match status" value="1"/>
</dbReference>
<gene>
    <name evidence="6" type="primary">GRR1</name>
    <name evidence="6" type="ORF">FE257_010659</name>
</gene>
<organism evidence="6 7">
    <name type="scientific">Aspergillus nanangensis</name>
    <dbReference type="NCBI Taxonomy" id="2582783"/>
    <lineage>
        <taxon>Eukaryota</taxon>
        <taxon>Fungi</taxon>
        <taxon>Dikarya</taxon>
        <taxon>Ascomycota</taxon>
        <taxon>Pezizomycotina</taxon>
        <taxon>Eurotiomycetes</taxon>
        <taxon>Eurotiomycetidae</taxon>
        <taxon>Eurotiales</taxon>
        <taxon>Aspergillaceae</taxon>
        <taxon>Aspergillus</taxon>
        <taxon>Aspergillus subgen. Circumdati</taxon>
    </lineage>
</organism>
<dbReference type="Proteomes" id="UP001194746">
    <property type="component" value="Unassembled WGS sequence"/>
</dbReference>
<evidence type="ECO:0000256" key="2">
    <source>
        <dbReference type="ARBA" id="ARBA00022737"/>
    </source>
</evidence>
<dbReference type="GO" id="GO:0016874">
    <property type="term" value="F:ligase activity"/>
    <property type="evidence" value="ECO:0007669"/>
    <property type="project" value="UniProtKB-KW"/>
</dbReference>
<evidence type="ECO:0000259" key="5">
    <source>
        <dbReference type="Pfam" id="PF25372"/>
    </source>
</evidence>
<reference evidence="6" key="1">
    <citation type="journal article" date="2019" name="Beilstein J. Org. Chem.">
        <title>Nanangenines: drimane sesquiterpenoids as the dominant metabolite cohort of a novel Australian fungus, Aspergillus nanangensis.</title>
        <authorList>
            <person name="Lacey H.J."/>
            <person name="Gilchrist C.L.M."/>
            <person name="Crombie A."/>
            <person name="Kalaitzis J.A."/>
            <person name="Vuong D."/>
            <person name="Rutledge P.J."/>
            <person name="Turner P."/>
            <person name="Pitt J.I."/>
            <person name="Lacey E."/>
            <person name="Chooi Y.H."/>
            <person name="Piggott A.M."/>
        </authorList>
    </citation>
    <scope>NUCLEOTIDE SEQUENCE</scope>
    <source>
        <strain evidence="6">MST-FP2251</strain>
    </source>
</reference>
<proteinExistence type="predicted"/>
<feature type="region of interest" description="Disordered" evidence="4">
    <location>
        <begin position="1"/>
        <end position="32"/>
    </location>
</feature>
<dbReference type="FunFam" id="3.80.10.10:FF:000251">
    <property type="entry name" value="Ubiquitin ligase complex F-box protein GRR1"/>
    <property type="match status" value="1"/>
</dbReference>
<dbReference type="SUPFAM" id="SSF52047">
    <property type="entry name" value="RNI-like"/>
    <property type="match status" value="1"/>
</dbReference>
<dbReference type="SMART" id="SM00367">
    <property type="entry name" value="LRR_CC"/>
    <property type="match status" value="12"/>
</dbReference>
<sequence length="559" mass="62276">MPRSRQAARFPSEAPSETSSSTSPDRTVDDDTDFFTAQANDSQSSIGVANIREVNAYHDPYLALPPIGRLPPEILIAIFSKLSSPGDMLSCMRSITSSVGKMQSFFEYSSLIRRLNLSALTEDVSDGTVVPFAQCKRIERLTLTNCSKLTDKGVSDLVEGNRHLQALDVSDLRSLTDHTLYTVARNCHRLQGLNITGCVKATDDSLIVVSENCRQIKRLKLNGVGQVTDKAIMSFARNCPAILEIDLHDCKHVTNSSVTCLMATLPNLRELRLAHCSEITDSAFLELPRHLSMDSLRILDLTACENIRDEAVERIVQSAPRLRNLVLAKCRLITDRAVWAICKLGKNLHYVHLGHCSNITDSAVIQLVKSCNRIRYIDLACCNLLTDLSVQQLATLPKLRRVGLVKCQLISNQSIFALARSNVSHHPLGVSSLERVHLSYCVQLNTDGIHDLLNNCPRLTHLSLTGVQPFLREELTVFCREAPPEFTHQQREVFCVFSGEGVNRLRDYLNRITPAREMTEATMYDDDEELDEEEGQVTGLMHATAINDDGYIDIPHPPS</sequence>
<dbReference type="Pfam" id="PF25372">
    <property type="entry name" value="DUF7885"/>
    <property type="match status" value="1"/>
</dbReference>
<keyword evidence="3" id="KW-0833">Ubl conjugation pathway</keyword>
<dbReference type="EMBL" id="VCAU01000069">
    <property type="protein sequence ID" value="KAF9886918.1"/>
    <property type="molecule type" value="Genomic_DNA"/>
</dbReference>
<dbReference type="InterPro" id="IPR006553">
    <property type="entry name" value="Leu-rich_rpt_Cys-con_subtyp"/>
</dbReference>
<accession>A0AAD4GT00</accession>
<dbReference type="InterPro" id="IPR057207">
    <property type="entry name" value="FBXL15_LRR"/>
</dbReference>